<gene>
    <name evidence="5" type="ORF">BIV57_00490</name>
</gene>
<dbReference type="AlphaFoldDB" id="A0A1J7BKZ7"/>
<dbReference type="GO" id="GO:0003910">
    <property type="term" value="F:DNA ligase (ATP) activity"/>
    <property type="evidence" value="ECO:0007669"/>
    <property type="project" value="UniProtKB-EC"/>
</dbReference>
<comment type="catalytic activity">
    <reaction evidence="3">
        <text>ATP + (deoxyribonucleotide)n-3'-hydroxyl + 5'-phospho-(deoxyribonucleotide)m = (deoxyribonucleotide)n+m + AMP + diphosphate.</text>
        <dbReference type="EC" id="6.5.1.1"/>
    </reaction>
</comment>
<dbReference type="GO" id="GO:0005524">
    <property type="term" value="F:ATP binding"/>
    <property type="evidence" value="ECO:0007669"/>
    <property type="project" value="InterPro"/>
</dbReference>
<dbReference type="Gene3D" id="3.30.470.30">
    <property type="entry name" value="DNA ligase/mRNA capping enzyme"/>
    <property type="match status" value="1"/>
</dbReference>
<keyword evidence="2 5" id="KW-0436">Ligase</keyword>
<dbReference type="EMBL" id="MLCF01000002">
    <property type="protein sequence ID" value="OIV39359.1"/>
    <property type="molecule type" value="Genomic_DNA"/>
</dbReference>
<protein>
    <submittedName>
        <fullName evidence="5">ATP-dependent DNA ligase</fullName>
    </submittedName>
</protein>
<dbReference type="PROSITE" id="PS50160">
    <property type="entry name" value="DNA_LIGASE_A3"/>
    <property type="match status" value="1"/>
</dbReference>
<dbReference type="STRING" id="1428644.BIV57_00490"/>
<keyword evidence="6" id="KW-1185">Reference proteome</keyword>
<comment type="similarity">
    <text evidence="1">Belongs to the ATP-dependent DNA ligase family.</text>
</comment>
<dbReference type="InterPro" id="IPR044117">
    <property type="entry name" value="OBF_LigC-like"/>
</dbReference>
<evidence type="ECO:0000313" key="6">
    <source>
        <dbReference type="Proteomes" id="UP000243342"/>
    </source>
</evidence>
<dbReference type="Proteomes" id="UP000243342">
    <property type="component" value="Unassembled WGS sequence"/>
</dbReference>
<dbReference type="Gene3D" id="2.40.50.140">
    <property type="entry name" value="Nucleic acid-binding proteins"/>
    <property type="match status" value="1"/>
</dbReference>
<feature type="domain" description="ATP-dependent DNA ligase family profile" evidence="4">
    <location>
        <begin position="117"/>
        <end position="203"/>
    </location>
</feature>
<dbReference type="Pfam" id="PF01068">
    <property type="entry name" value="DNA_ligase_A_M"/>
    <property type="match status" value="1"/>
</dbReference>
<accession>A0A1J7BKZ7</accession>
<sequence length="328" mass="35954">MPLDPPLEPMLAADRGELPADGALAGGLRFEQKVDGFRAILFARPGRVLLHSRQGKDLTEAFPDLAAAAARLREPVVLDGELVVYHDGRLDFAQLQQRARRSARTATRAAAAHPAALICFDVLEHAGTPLLARPYHERRTLLEDLFARRILTPPFTLCPATADRELAREWLDPAWGAVGIEGVVAKGAEQPYRPGARGWLKIRSRSSAEALIAGTTGSRSAPASLLVARYDDTGRLRLVARTTPLPPAARRDLGARLTPAGAEHPWHGRHFSAGWGGRGELEVDLVRPELVAEFLADTANDAGRYRHPVRFQRLREDQLPDQVARFDS</sequence>
<evidence type="ECO:0000256" key="3">
    <source>
        <dbReference type="ARBA" id="ARBA00034003"/>
    </source>
</evidence>
<dbReference type="GO" id="GO:0006310">
    <property type="term" value="P:DNA recombination"/>
    <property type="evidence" value="ECO:0007669"/>
    <property type="project" value="InterPro"/>
</dbReference>
<organism evidence="5 6">
    <name type="scientific">Mangrovactinospora gilvigrisea</name>
    <dbReference type="NCBI Taxonomy" id="1428644"/>
    <lineage>
        <taxon>Bacteria</taxon>
        <taxon>Bacillati</taxon>
        <taxon>Actinomycetota</taxon>
        <taxon>Actinomycetes</taxon>
        <taxon>Kitasatosporales</taxon>
        <taxon>Streptomycetaceae</taxon>
        <taxon>Mangrovactinospora</taxon>
    </lineage>
</organism>
<dbReference type="InterPro" id="IPR012340">
    <property type="entry name" value="NA-bd_OB-fold"/>
</dbReference>
<name>A0A1J7BKZ7_9ACTN</name>
<dbReference type="SUPFAM" id="SSF56091">
    <property type="entry name" value="DNA ligase/mRNA capping enzyme, catalytic domain"/>
    <property type="match status" value="1"/>
</dbReference>
<proteinExistence type="inferred from homology"/>
<evidence type="ECO:0000256" key="1">
    <source>
        <dbReference type="ARBA" id="ARBA00007572"/>
    </source>
</evidence>
<evidence type="ECO:0000313" key="5">
    <source>
        <dbReference type="EMBL" id="OIV39359.1"/>
    </source>
</evidence>
<dbReference type="PANTHER" id="PTHR45674:SF4">
    <property type="entry name" value="DNA LIGASE 1"/>
    <property type="match status" value="1"/>
</dbReference>
<evidence type="ECO:0000259" key="4">
    <source>
        <dbReference type="PROSITE" id="PS50160"/>
    </source>
</evidence>
<comment type="caution">
    <text evidence="5">The sequence shown here is derived from an EMBL/GenBank/DDBJ whole genome shotgun (WGS) entry which is preliminary data.</text>
</comment>
<dbReference type="InterPro" id="IPR012310">
    <property type="entry name" value="DNA_ligase_ATP-dep_cent"/>
</dbReference>
<dbReference type="PANTHER" id="PTHR45674">
    <property type="entry name" value="DNA LIGASE 1/3 FAMILY MEMBER"/>
    <property type="match status" value="1"/>
</dbReference>
<dbReference type="InterPro" id="IPR050191">
    <property type="entry name" value="ATP-dep_DNA_ligase"/>
</dbReference>
<reference evidence="5 6" key="1">
    <citation type="submission" date="2016-10" db="EMBL/GenBank/DDBJ databases">
        <title>Genome sequence of Streptomyces gilvigriseus MUSC 26.</title>
        <authorList>
            <person name="Lee L.-H."/>
            <person name="Ser H.-L."/>
        </authorList>
    </citation>
    <scope>NUCLEOTIDE SEQUENCE [LARGE SCALE GENOMIC DNA]</scope>
    <source>
        <strain evidence="5 6">MUSC 26</strain>
    </source>
</reference>
<dbReference type="RefSeq" id="WP_071654710.1">
    <property type="nucleotide sequence ID" value="NZ_MLCF01000002.1"/>
</dbReference>
<dbReference type="GO" id="GO:0006281">
    <property type="term" value="P:DNA repair"/>
    <property type="evidence" value="ECO:0007669"/>
    <property type="project" value="InterPro"/>
</dbReference>
<evidence type="ECO:0000256" key="2">
    <source>
        <dbReference type="ARBA" id="ARBA00022598"/>
    </source>
</evidence>
<dbReference type="CDD" id="cd07970">
    <property type="entry name" value="OBF_DNA_ligase_LigC"/>
    <property type="match status" value="1"/>
</dbReference>